<dbReference type="Pfam" id="PF23670">
    <property type="entry name" value="PIGBOS1"/>
    <property type="match status" value="1"/>
</dbReference>
<comment type="caution">
    <text evidence="1">The sequence shown here is derived from an EMBL/GenBank/DDBJ whole genome shotgun (WGS) entry which is preliminary data.</text>
</comment>
<dbReference type="Proteomes" id="UP000887226">
    <property type="component" value="Unassembled WGS sequence"/>
</dbReference>
<proteinExistence type="predicted"/>
<protein>
    <submittedName>
        <fullName evidence="1">Uncharacterized protein</fullName>
    </submittedName>
</protein>
<dbReference type="InterPro" id="IPR057394">
    <property type="entry name" value="PIGBOS1"/>
</dbReference>
<sequence>MSRSYQVFTGLFLATAFGVANGIAVFGPSLKQQKEERENEARRSEAVFALEDDKVMKSIGAVEAASSRSLATEKVLRADSQSKSWWTTVNPWSNVGVSASPPIGSTDTNIDETHIQPPQEQVQELGTKIIYHHKRTRDDK</sequence>
<dbReference type="EMBL" id="MU253803">
    <property type="protein sequence ID" value="KAG9246465.1"/>
    <property type="molecule type" value="Genomic_DNA"/>
</dbReference>
<keyword evidence="2" id="KW-1185">Reference proteome</keyword>
<accession>A0A9P8CH67</accession>
<evidence type="ECO:0000313" key="1">
    <source>
        <dbReference type="EMBL" id="KAG9246465.1"/>
    </source>
</evidence>
<name>A0A9P8CH67_9HELO</name>
<dbReference type="AlphaFoldDB" id="A0A9P8CH67"/>
<dbReference type="OrthoDB" id="5394869at2759"/>
<evidence type="ECO:0000313" key="2">
    <source>
        <dbReference type="Proteomes" id="UP000887226"/>
    </source>
</evidence>
<reference evidence="1" key="1">
    <citation type="journal article" date="2021" name="IMA Fungus">
        <title>Genomic characterization of three marine fungi, including Emericellopsis atlantica sp. nov. with signatures of a generalist lifestyle and marine biomass degradation.</title>
        <authorList>
            <person name="Hagestad O.C."/>
            <person name="Hou L."/>
            <person name="Andersen J.H."/>
            <person name="Hansen E.H."/>
            <person name="Altermark B."/>
            <person name="Li C."/>
            <person name="Kuhnert E."/>
            <person name="Cox R.J."/>
            <person name="Crous P.W."/>
            <person name="Spatafora J.W."/>
            <person name="Lail K."/>
            <person name="Amirebrahimi M."/>
            <person name="Lipzen A."/>
            <person name="Pangilinan J."/>
            <person name="Andreopoulos W."/>
            <person name="Hayes R.D."/>
            <person name="Ng V."/>
            <person name="Grigoriev I.V."/>
            <person name="Jackson S.A."/>
            <person name="Sutton T.D.S."/>
            <person name="Dobson A.D.W."/>
            <person name="Rama T."/>
        </authorList>
    </citation>
    <scope>NUCLEOTIDE SEQUENCE</scope>
    <source>
        <strain evidence="1">TRa3180A</strain>
    </source>
</reference>
<gene>
    <name evidence="1" type="ORF">BJ878DRAFT_281289</name>
</gene>
<organism evidence="1 2">
    <name type="scientific">Calycina marina</name>
    <dbReference type="NCBI Taxonomy" id="1763456"/>
    <lineage>
        <taxon>Eukaryota</taxon>
        <taxon>Fungi</taxon>
        <taxon>Dikarya</taxon>
        <taxon>Ascomycota</taxon>
        <taxon>Pezizomycotina</taxon>
        <taxon>Leotiomycetes</taxon>
        <taxon>Helotiales</taxon>
        <taxon>Pezizellaceae</taxon>
        <taxon>Calycina</taxon>
    </lineage>
</organism>